<name>A0A4R3MVR4_9GAMM</name>
<protein>
    <submittedName>
        <fullName evidence="1">Uncharacterized protein</fullName>
    </submittedName>
</protein>
<sequence length="100" mass="10688">MTTKATPCPGIDWSLTEALRTSPTLAILEDLASGMPLDLTDSEQVKDGIDATLPDVLLALDAERIVITDADDRAAFMGLLVFALALLLDGRLGRPAETRH</sequence>
<evidence type="ECO:0000313" key="1">
    <source>
        <dbReference type="EMBL" id="TCT20638.1"/>
    </source>
</evidence>
<dbReference type="Proteomes" id="UP000295717">
    <property type="component" value="Unassembled WGS sequence"/>
</dbReference>
<accession>A0A4R3MVR4</accession>
<proteinExistence type="predicted"/>
<evidence type="ECO:0000313" key="2">
    <source>
        <dbReference type="Proteomes" id="UP000295717"/>
    </source>
</evidence>
<comment type="caution">
    <text evidence="1">The sequence shown here is derived from an EMBL/GenBank/DDBJ whole genome shotgun (WGS) entry which is preliminary data.</text>
</comment>
<dbReference type="EMBL" id="SMAO01000005">
    <property type="protein sequence ID" value="TCT20638.1"/>
    <property type="molecule type" value="Genomic_DNA"/>
</dbReference>
<dbReference type="AlphaFoldDB" id="A0A4R3MVR4"/>
<reference evidence="1 2" key="1">
    <citation type="submission" date="2019-03" db="EMBL/GenBank/DDBJ databases">
        <title>Genomic Encyclopedia of Type Strains, Phase IV (KMG-IV): sequencing the most valuable type-strain genomes for metagenomic binning, comparative biology and taxonomic classification.</title>
        <authorList>
            <person name="Goeker M."/>
        </authorList>
    </citation>
    <scope>NUCLEOTIDE SEQUENCE [LARGE SCALE GENOMIC DNA]</scope>
    <source>
        <strain evidence="1 2">DSM 13587</strain>
    </source>
</reference>
<keyword evidence="2" id="KW-1185">Reference proteome</keyword>
<organism evidence="1 2">
    <name type="scientific">Thiobaca trueperi</name>
    <dbReference type="NCBI Taxonomy" id="127458"/>
    <lineage>
        <taxon>Bacteria</taxon>
        <taxon>Pseudomonadati</taxon>
        <taxon>Pseudomonadota</taxon>
        <taxon>Gammaproteobacteria</taxon>
        <taxon>Chromatiales</taxon>
        <taxon>Chromatiaceae</taxon>
        <taxon>Thiobaca</taxon>
    </lineage>
</organism>
<dbReference type="RefSeq" id="WP_132977258.1">
    <property type="nucleotide sequence ID" value="NZ_SMAO01000005.1"/>
</dbReference>
<gene>
    <name evidence="1" type="ORF">EDC35_10577</name>
</gene>